<protein>
    <recommendedName>
        <fullName evidence="3">Lipoprotein</fullName>
    </recommendedName>
</protein>
<evidence type="ECO:0008006" key="3">
    <source>
        <dbReference type="Google" id="ProtNLM"/>
    </source>
</evidence>
<dbReference type="OrthoDB" id="401071at2"/>
<gene>
    <name evidence="1" type="ORF">FJO69_01515</name>
</gene>
<evidence type="ECO:0000313" key="1">
    <source>
        <dbReference type="EMBL" id="TPE57412.1"/>
    </source>
</evidence>
<name>A0A501XA59_9BACT</name>
<reference evidence="1 2" key="1">
    <citation type="submission" date="2019-06" db="EMBL/GenBank/DDBJ databases">
        <title>Mycoplasma falconis type strain whole genome sequence.</title>
        <authorList>
            <person name="Spergser J."/>
        </authorList>
    </citation>
    <scope>NUCLEOTIDE SEQUENCE [LARGE SCALE GENOMIC DNA]</scope>
    <source>
        <strain evidence="1 2">ATCC 51372</strain>
    </source>
</reference>
<keyword evidence="2" id="KW-1185">Reference proteome</keyword>
<dbReference type="NCBIfam" id="NF045726">
    <property type="entry name" value="XXplasma_LP"/>
    <property type="match status" value="1"/>
</dbReference>
<dbReference type="AlphaFoldDB" id="A0A501XA59"/>
<sequence length="191" mass="22003">MIKFKTILPFALIASTAIISSSCNNKNQEIEKNNDKKPRATLGFQPKKTEIKDQEDFSDLSKKTYGLLDSSQLDNIKNLFSFKLTDYGRKLSAYHQLEIIKKLRNKLLANGYSEDNLISGLANEEEFKKYFEISYPLLPFIYGHPVSIKLFEEFNDKKVPCIVYEVRCPDIINSKGQMTIETIEAIYLDQI</sequence>
<dbReference type="RefSeq" id="WP_140781244.1">
    <property type="nucleotide sequence ID" value="NZ_VFSS01000004.1"/>
</dbReference>
<dbReference type="PROSITE" id="PS51257">
    <property type="entry name" value="PROKAR_LIPOPROTEIN"/>
    <property type="match status" value="1"/>
</dbReference>
<evidence type="ECO:0000313" key="2">
    <source>
        <dbReference type="Proteomes" id="UP000319776"/>
    </source>
</evidence>
<organism evidence="1 2">
    <name type="scientific">[Mycoplasma] falconis</name>
    <dbReference type="NCBI Taxonomy" id="92403"/>
    <lineage>
        <taxon>Bacteria</taxon>
        <taxon>Bacillati</taxon>
        <taxon>Mycoplasmatota</taxon>
        <taxon>Mycoplasmoidales</taxon>
        <taxon>Metamycoplasmataceae</taxon>
        <taxon>Metamycoplasma</taxon>
    </lineage>
</organism>
<accession>A0A501XA59</accession>
<dbReference type="Proteomes" id="UP000319776">
    <property type="component" value="Unassembled WGS sequence"/>
</dbReference>
<comment type="caution">
    <text evidence="1">The sequence shown here is derived from an EMBL/GenBank/DDBJ whole genome shotgun (WGS) entry which is preliminary data.</text>
</comment>
<dbReference type="EMBL" id="VFSS01000004">
    <property type="protein sequence ID" value="TPE57412.1"/>
    <property type="molecule type" value="Genomic_DNA"/>
</dbReference>
<proteinExistence type="predicted"/>
<dbReference type="InterPro" id="IPR054816">
    <property type="entry name" value="Lipoprotein_mollicutes-type_CS"/>
</dbReference>